<dbReference type="PANTHER" id="PTHR14969:SF13">
    <property type="entry name" value="AT30094P"/>
    <property type="match status" value="1"/>
</dbReference>
<dbReference type="CDD" id="cd03392">
    <property type="entry name" value="PAP2_like_2"/>
    <property type="match status" value="1"/>
</dbReference>
<name>A0A7X7RA34_9RHOO</name>
<dbReference type="EMBL" id="JAAYYV010000493">
    <property type="protein sequence ID" value="NLF55993.1"/>
    <property type="molecule type" value="Genomic_DNA"/>
</dbReference>
<keyword evidence="2" id="KW-1133">Transmembrane helix</keyword>
<protein>
    <submittedName>
        <fullName evidence="4">Phosphatase PAP2 family protein</fullName>
    </submittedName>
</protein>
<dbReference type="InterPro" id="IPR036938">
    <property type="entry name" value="PAP2/HPO_sf"/>
</dbReference>
<feature type="transmembrane region" description="Helical" evidence="2">
    <location>
        <begin position="104"/>
        <end position="124"/>
    </location>
</feature>
<feature type="transmembrane region" description="Helical" evidence="2">
    <location>
        <begin position="234"/>
        <end position="258"/>
    </location>
</feature>
<evidence type="ECO:0000313" key="5">
    <source>
        <dbReference type="Proteomes" id="UP000536534"/>
    </source>
</evidence>
<dbReference type="SMART" id="SM00014">
    <property type="entry name" value="acidPPc"/>
    <property type="match status" value="1"/>
</dbReference>
<dbReference type="PANTHER" id="PTHR14969">
    <property type="entry name" value="SPHINGOSINE-1-PHOSPHATE PHOSPHOHYDROLASE"/>
    <property type="match status" value="1"/>
</dbReference>
<dbReference type="SUPFAM" id="SSF48317">
    <property type="entry name" value="Acid phosphatase/Vanadium-dependent haloperoxidase"/>
    <property type="match status" value="1"/>
</dbReference>
<feature type="transmembrane region" description="Helical" evidence="2">
    <location>
        <begin position="172"/>
        <end position="192"/>
    </location>
</feature>
<keyword evidence="2" id="KW-0472">Membrane</keyword>
<feature type="transmembrane region" description="Helical" evidence="2">
    <location>
        <begin position="42"/>
        <end position="62"/>
    </location>
</feature>
<comment type="caution">
    <text evidence="4">The sequence shown here is derived from an EMBL/GenBank/DDBJ whole genome shotgun (WGS) entry which is preliminary data.</text>
</comment>
<evidence type="ECO:0000259" key="3">
    <source>
        <dbReference type="SMART" id="SM00014"/>
    </source>
</evidence>
<dbReference type="Gene3D" id="1.20.144.10">
    <property type="entry name" value="Phosphatidic acid phosphatase type 2/haloperoxidase"/>
    <property type="match status" value="1"/>
</dbReference>
<evidence type="ECO:0000256" key="2">
    <source>
        <dbReference type="SAM" id="Phobius"/>
    </source>
</evidence>
<gene>
    <name evidence="4" type="ORF">GX576_16640</name>
</gene>
<accession>A0A7X7RA34</accession>
<sequence length="286" mass="29703">MIPVSGPLPAEPSSRTARIVFRTILATASALARLLRWSVGHVALVLTLVVGGAVAVLFTAGAGEVYESVVEADGISRLDQPVLDFMVGLRSPGLDAAATRFTDLGGTVGMPVLATLATVALGIAWRRWTPIVLMIGAAAGSLLMTVGGKDLAGRARPPVELAVPPLEHSASFPSGHTLNATVIVGVLTYLVLVRVQSLAIRRATLVFGVAFVLTMGLSRVYLGHHWLSDVVAAWSIGLGWVAVVITAHRVMIIAGRAAPLERSGRPRRGPGPDGESGAGATSLQPR</sequence>
<feature type="transmembrane region" description="Helical" evidence="2">
    <location>
        <begin position="204"/>
        <end position="222"/>
    </location>
</feature>
<evidence type="ECO:0000256" key="1">
    <source>
        <dbReference type="SAM" id="MobiDB-lite"/>
    </source>
</evidence>
<dbReference type="Pfam" id="PF01569">
    <property type="entry name" value="PAP2"/>
    <property type="match status" value="1"/>
</dbReference>
<proteinExistence type="predicted"/>
<dbReference type="InterPro" id="IPR000326">
    <property type="entry name" value="PAP2/HPO"/>
</dbReference>
<dbReference type="Proteomes" id="UP000536534">
    <property type="component" value="Unassembled WGS sequence"/>
</dbReference>
<dbReference type="AlphaFoldDB" id="A0A7X7RA34"/>
<feature type="region of interest" description="Disordered" evidence="1">
    <location>
        <begin position="261"/>
        <end position="286"/>
    </location>
</feature>
<organism evidence="4 5">
    <name type="scientific">Thauera phenolivorans</name>
    <dbReference type="NCBI Taxonomy" id="1792543"/>
    <lineage>
        <taxon>Bacteria</taxon>
        <taxon>Pseudomonadati</taxon>
        <taxon>Pseudomonadota</taxon>
        <taxon>Betaproteobacteria</taxon>
        <taxon>Rhodocyclales</taxon>
        <taxon>Zoogloeaceae</taxon>
        <taxon>Thauera</taxon>
    </lineage>
</organism>
<reference evidence="4 5" key="1">
    <citation type="journal article" date="2020" name="Biotechnol. Biofuels">
        <title>New insights from the biogas microbiome by comprehensive genome-resolved metagenomics of nearly 1600 species originating from multiple anaerobic digesters.</title>
        <authorList>
            <person name="Campanaro S."/>
            <person name="Treu L."/>
            <person name="Rodriguez-R L.M."/>
            <person name="Kovalovszki A."/>
            <person name="Ziels R.M."/>
            <person name="Maus I."/>
            <person name="Zhu X."/>
            <person name="Kougias P.G."/>
            <person name="Basile A."/>
            <person name="Luo G."/>
            <person name="Schluter A."/>
            <person name="Konstantinidis K.T."/>
            <person name="Angelidaki I."/>
        </authorList>
    </citation>
    <scope>NUCLEOTIDE SEQUENCE [LARGE SCALE GENOMIC DNA]</scope>
    <source>
        <strain evidence="4">AS06rmzACSIP_256</strain>
    </source>
</reference>
<feature type="transmembrane region" description="Helical" evidence="2">
    <location>
        <begin position="131"/>
        <end position="152"/>
    </location>
</feature>
<keyword evidence="2" id="KW-0812">Transmembrane</keyword>
<evidence type="ECO:0000313" key="4">
    <source>
        <dbReference type="EMBL" id="NLF55993.1"/>
    </source>
</evidence>
<feature type="domain" description="Phosphatidic acid phosphatase type 2/haloperoxidase" evidence="3">
    <location>
        <begin position="129"/>
        <end position="245"/>
    </location>
</feature>